<dbReference type="Gene3D" id="1.10.1760.20">
    <property type="match status" value="1"/>
</dbReference>
<protein>
    <recommendedName>
        <fullName evidence="2">Biotin transporter</fullName>
    </recommendedName>
</protein>
<evidence type="ECO:0000256" key="1">
    <source>
        <dbReference type="ARBA" id="ARBA00010692"/>
    </source>
</evidence>
<dbReference type="InterPro" id="IPR003784">
    <property type="entry name" value="BioY"/>
</dbReference>
<feature type="transmembrane region" description="Helical" evidence="3">
    <location>
        <begin position="103"/>
        <end position="125"/>
    </location>
</feature>
<feature type="transmembrane region" description="Helical" evidence="3">
    <location>
        <begin position="56"/>
        <end position="73"/>
    </location>
</feature>
<comment type="subcellular location">
    <subcellularLocation>
        <location evidence="2">Cell membrane</location>
        <topology evidence="2">Multi-pass membrane protein</topology>
    </subcellularLocation>
</comment>
<gene>
    <name evidence="4" type="primary">bioY</name>
    <name evidence="4" type="ORF">Mth01_15570</name>
</gene>
<keyword evidence="2" id="KW-0813">Transport</keyword>
<evidence type="ECO:0000313" key="4">
    <source>
        <dbReference type="EMBL" id="GIH69304.1"/>
    </source>
</evidence>
<proteinExistence type="inferred from homology"/>
<feature type="transmembrane region" description="Helical" evidence="3">
    <location>
        <begin position="137"/>
        <end position="159"/>
    </location>
</feature>
<organism evidence="4 5">
    <name type="scientific">Sphaerimonospora thailandensis</name>
    <dbReference type="NCBI Taxonomy" id="795644"/>
    <lineage>
        <taxon>Bacteria</taxon>
        <taxon>Bacillati</taxon>
        <taxon>Actinomycetota</taxon>
        <taxon>Actinomycetes</taxon>
        <taxon>Streptosporangiales</taxon>
        <taxon>Streptosporangiaceae</taxon>
        <taxon>Sphaerimonospora</taxon>
    </lineage>
</organism>
<dbReference type="PANTHER" id="PTHR34295:SF1">
    <property type="entry name" value="BIOTIN TRANSPORTER BIOY"/>
    <property type="match status" value="1"/>
</dbReference>
<dbReference type="Proteomes" id="UP000610966">
    <property type="component" value="Unassembled WGS sequence"/>
</dbReference>
<dbReference type="RefSeq" id="WP_204013590.1">
    <property type="nucleotide sequence ID" value="NZ_BOOG01000013.1"/>
</dbReference>
<evidence type="ECO:0000256" key="3">
    <source>
        <dbReference type="SAM" id="Phobius"/>
    </source>
</evidence>
<name>A0A8J3VXV2_9ACTN</name>
<dbReference type="GO" id="GO:0015225">
    <property type="term" value="F:biotin transmembrane transporter activity"/>
    <property type="evidence" value="ECO:0007669"/>
    <property type="project" value="UniProtKB-UniRule"/>
</dbReference>
<feature type="transmembrane region" description="Helical" evidence="3">
    <location>
        <begin position="179"/>
        <end position="196"/>
    </location>
</feature>
<feature type="transmembrane region" description="Helical" evidence="3">
    <location>
        <begin position="78"/>
        <end position="97"/>
    </location>
</feature>
<sequence>MANATATGARPAVLSDLIPAVPGSTAARVRDAVLVAAGAGLTGLAAQVSIPLPGDLVPVTGQTFAVVLVGAALGMNRAFLSMLLYMAAGVAGIPWFAGGAHGFGGATFGYVLGFIAAASLVGWMAQRGGDRTVLRTIGTMVLGNLVIYAFGLPVLVAVTGLDLGTALWAGAGKFVVGDLLKIALAAGILPAAWKLANR</sequence>
<keyword evidence="3" id="KW-0812">Transmembrane</keyword>
<keyword evidence="5" id="KW-1185">Reference proteome</keyword>
<evidence type="ECO:0000256" key="2">
    <source>
        <dbReference type="PIRNR" id="PIRNR016661"/>
    </source>
</evidence>
<keyword evidence="2" id="KW-1003">Cell membrane</keyword>
<comment type="similarity">
    <text evidence="1 2">Belongs to the BioY family.</text>
</comment>
<dbReference type="PANTHER" id="PTHR34295">
    <property type="entry name" value="BIOTIN TRANSPORTER BIOY"/>
    <property type="match status" value="1"/>
</dbReference>
<dbReference type="AlphaFoldDB" id="A0A8J3VXV2"/>
<feature type="transmembrane region" description="Helical" evidence="3">
    <location>
        <begin position="32"/>
        <end position="50"/>
    </location>
</feature>
<comment type="caution">
    <text evidence="4">The sequence shown here is derived from an EMBL/GenBank/DDBJ whole genome shotgun (WGS) entry which is preliminary data.</text>
</comment>
<dbReference type="Pfam" id="PF02632">
    <property type="entry name" value="BioY"/>
    <property type="match status" value="1"/>
</dbReference>
<keyword evidence="2 3" id="KW-0472">Membrane</keyword>
<accession>A0A8J3VXV2</accession>
<dbReference type="GO" id="GO:0005886">
    <property type="term" value="C:plasma membrane"/>
    <property type="evidence" value="ECO:0007669"/>
    <property type="project" value="UniProtKB-SubCell"/>
</dbReference>
<keyword evidence="3" id="KW-1133">Transmembrane helix</keyword>
<reference evidence="4" key="1">
    <citation type="submission" date="2021-01" db="EMBL/GenBank/DDBJ databases">
        <title>Whole genome shotgun sequence of Sphaerimonospora thailandensis NBRC 107569.</title>
        <authorList>
            <person name="Komaki H."/>
            <person name="Tamura T."/>
        </authorList>
    </citation>
    <scope>NUCLEOTIDE SEQUENCE</scope>
    <source>
        <strain evidence="4">NBRC 107569</strain>
    </source>
</reference>
<evidence type="ECO:0000313" key="5">
    <source>
        <dbReference type="Proteomes" id="UP000610966"/>
    </source>
</evidence>
<dbReference type="PIRSF" id="PIRSF016661">
    <property type="entry name" value="BioY"/>
    <property type="match status" value="1"/>
</dbReference>
<dbReference type="EMBL" id="BOOG01000013">
    <property type="protein sequence ID" value="GIH69304.1"/>
    <property type="molecule type" value="Genomic_DNA"/>
</dbReference>